<dbReference type="EMBL" id="OZ035833">
    <property type="protein sequence ID" value="CAL1573727.1"/>
    <property type="molecule type" value="Genomic_DNA"/>
</dbReference>
<proteinExistence type="predicted"/>
<name>A0AAV2JCC2_KNICA</name>
<dbReference type="Proteomes" id="UP001497482">
    <property type="component" value="Chromosome 11"/>
</dbReference>
<dbReference type="AlphaFoldDB" id="A0AAV2JCC2"/>
<organism evidence="1 2">
    <name type="scientific">Knipowitschia caucasica</name>
    <name type="common">Caucasian dwarf goby</name>
    <name type="synonym">Pomatoschistus caucasicus</name>
    <dbReference type="NCBI Taxonomy" id="637954"/>
    <lineage>
        <taxon>Eukaryota</taxon>
        <taxon>Metazoa</taxon>
        <taxon>Chordata</taxon>
        <taxon>Craniata</taxon>
        <taxon>Vertebrata</taxon>
        <taxon>Euteleostomi</taxon>
        <taxon>Actinopterygii</taxon>
        <taxon>Neopterygii</taxon>
        <taxon>Teleostei</taxon>
        <taxon>Neoteleostei</taxon>
        <taxon>Acanthomorphata</taxon>
        <taxon>Gobiaria</taxon>
        <taxon>Gobiiformes</taxon>
        <taxon>Gobioidei</taxon>
        <taxon>Gobiidae</taxon>
        <taxon>Gobiinae</taxon>
        <taxon>Knipowitschia</taxon>
    </lineage>
</organism>
<keyword evidence="2" id="KW-1185">Reference proteome</keyword>
<evidence type="ECO:0000313" key="1">
    <source>
        <dbReference type="EMBL" id="CAL1573727.1"/>
    </source>
</evidence>
<protein>
    <recommendedName>
        <fullName evidence="3">Secreted protein</fullName>
    </recommendedName>
</protein>
<sequence>MLTLRQYGAGLAAVAGYFCLCFVEKAGLHTGRCLETHSPLSLTDRSRSIAQDVWKNNKRRCGRDEGDIRQNRS</sequence>
<accession>A0AAV2JCC2</accession>
<evidence type="ECO:0008006" key="3">
    <source>
        <dbReference type="Google" id="ProtNLM"/>
    </source>
</evidence>
<reference evidence="1 2" key="1">
    <citation type="submission" date="2024-04" db="EMBL/GenBank/DDBJ databases">
        <authorList>
            <person name="Waldvogel A.-M."/>
            <person name="Schoenle A."/>
        </authorList>
    </citation>
    <scope>NUCLEOTIDE SEQUENCE [LARGE SCALE GENOMIC DNA]</scope>
</reference>
<gene>
    <name evidence="1" type="ORF">KC01_LOCUS5572</name>
</gene>
<evidence type="ECO:0000313" key="2">
    <source>
        <dbReference type="Proteomes" id="UP001497482"/>
    </source>
</evidence>